<evidence type="ECO:0000256" key="1">
    <source>
        <dbReference type="SAM" id="Coils"/>
    </source>
</evidence>
<name>A0A9X6NJJ9_HYPEX</name>
<protein>
    <submittedName>
        <fullName evidence="2">Rho-associated protein kinase 2</fullName>
    </submittedName>
</protein>
<keyword evidence="1" id="KW-0175">Coiled coil</keyword>
<reference evidence="3" key="1">
    <citation type="submission" date="2017-01" db="EMBL/GenBank/DDBJ databases">
        <title>Comparative genomics of anhydrobiosis in the tardigrade Hypsibius dujardini.</title>
        <authorList>
            <person name="Yoshida Y."/>
            <person name="Koutsovoulos G."/>
            <person name="Laetsch D."/>
            <person name="Stevens L."/>
            <person name="Kumar S."/>
            <person name="Horikawa D."/>
            <person name="Ishino K."/>
            <person name="Komine S."/>
            <person name="Tomita M."/>
            <person name="Blaxter M."/>
            <person name="Arakawa K."/>
        </authorList>
    </citation>
    <scope>NUCLEOTIDE SEQUENCE [LARGE SCALE GENOMIC DNA]</scope>
    <source>
        <strain evidence="3">Z151</strain>
    </source>
</reference>
<feature type="coiled-coil region" evidence="1">
    <location>
        <begin position="46"/>
        <end position="101"/>
    </location>
</feature>
<dbReference type="AlphaFoldDB" id="A0A9X6NJJ9"/>
<comment type="caution">
    <text evidence="2">The sequence shown here is derived from an EMBL/GenBank/DDBJ whole genome shotgun (WGS) entry which is preliminary data.</text>
</comment>
<evidence type="ECO:0000313" key="2">
    <source>
        <dbReference type="EMBL" id="OWA53911.1"/>
    </source>
</evidence>
<dbReference type="EMBL" id="MTYJ01000356">
    <property type="protein sequence ID" value="OWA53911.1"/>
    <property type="molecule type" value="Genomic_DNA"/>
</dbReference>
<organism evidence="2 3">
    <name type="scientific">Hypsibius exemplaris</name>
    <name type="common">Freshwater tardigrade</name>
    <dbReference type="NCBI Taxonomy" id="2072580"/>
    <lineage>
        <taxon>Eukaryota</taxon>
        <taxon>Metazoa</taxon>
        <taxon>Ecdysozoa</taxon>
        <taxon>Tardigrada</taxon>
        <taxon>Eutardigrada</taxon>
        <taxon>Parachela</taxon>
        <taxon>Hypsibioidea</taxon>
        <taxon>Hypsibiidae</taxon>
        <taxon>Hypsibius</taxon>
    </lineage>
</organism>
<keyword evidence="3" id="KW-1185">Reference proteome</keyword>
<feature type="coiled-coil region" evidence="1">
    <location>
        <begin position="248"/>
        <end position="275"/>
    </location>
</feature>
<gene>
    <name evidence="2" type="ORF">BV898_18330</name>
</gene>
<dbReference type="OrthoDB" id="2156623at2759"/>
<proteinExistence type="predicted"/>
<accession>A0A9X6NJJ9</accession>
<keyword evidence="2" id="KW-0418">Kinase</keyword>
<feature type="coiled-coil region" evidence="1">
    <location>
        <begin position="133"/>
        <end position="213"/>
    </location>
</feature>
<keyword evidence="2" id="KW-0808">Transferase</keyword>
<sequence length="315" mass="36858">MVKVELTDWKNKYLAEVESHRLFVLDMNTHKSQEKNSAEETWHDQLRQLERKLAEEVAARKASEKEKHELQRKTSVQDVDVRQLKTQMDQMDAQYRNEVEKVRSLTMQIEQETQKRALLSSDFRTLNQQHAVLKNREKQLDLAANEFKDLKRSMEDQLQRLRAAKALDDNEIRDLKDQLEAEQHFSSLYKQNAHSLEEEIDARSRQIEALENERPPQGQDGKELEWVNSTARLQDDLVSKDNAMYQLKEQYDRRIDELVQQKEELERRLNARTMEGKRDSNVFNLNGFAIPGGGISCSQSEASIGIGATKRRPRP</sequence>
<evidence type="ECO:0000313" key="3">
    <source>
        <dbReference type="Proteomes" id="UP000192578"/>
    </source>
</evidence>
<dbReference type="GO" id="GO:0016301">
    <property type="term" value="F:kinase activity"/>
    <property type="evidence" value="ECO:0007669"/>
    <property type="project" value="UniProtKB-KW"/>
</dbReference>
<dbReference type="Proteomes" id="UP000192578">
    <property type="component" value="Unassembled WGS sequence"/>
</dbReference>